<evidence type="ECO:0000256" key="3">
    <source>
        <dbReference type="ARBA" id="ARBA00022989"/>
    </source>
</evidence>
<dbReference type="VEuPathDB" id="FungiDB:AAP_00424"/>
<evidence type="ECO:0000256" key="4">
    <source>
        <dbReference type="ARBA" id="ARBA00023136"/>
    </source>
</evidence>
<dbReference type="OrthoDB" id="2537459at2759"/>
<sequence>MGEGSGANSKSKSSGLSGGAIAGIVVGVVGVVALIIAALLTWFFIRRRNNSIASADTSQANIIPSTSMSPIPFNSQYGAYGPMVEPGAVGAAGGFMDARMRNSVDIYDGADRRSNVSLRDDQDYSRPVLRLANPDPDV</sequence>
<accession>A0A168DVP5</accession>
<dbReference type="InterPro" id="IPR051694">
    <property type="entry name" value="Immunoregulatory_rcpt-like"/>
</dbReference>
<dbReference type="PANTHER" id="PTHR15549:SF27">
    <property type="entry name" value="CHITIN-BINDING TYPE-1 DOMAIN-CONTAINING PROTEIN"/>
    <property type="match status" value="1"/>
</dbReference>
<keyword evidence="3 5" id="KW-1133">Transmembrane helix</keyword>
<comment type="subcellular location">
    <subcellularLocation>
        <location evidence="1">Membrane</location>
        <topology evidence="1">Single-pass membrane protein</topology>
    </subcellularLocation>
</comment>
<organism evidence="6 7">
    <name type="scientific">Ascosphaera apis ARSEF 7405</name>
    <dbReference type="NCBI Taxonomy" id="392613"/>
    <lineage>
        <taxon>Eukaryota</taxon>
        <taxon>Fungi</taxon>
        <taxon>Dikarya</taxon>
        <taxon>Ascomycota</taxon>
        <taxon>Pezizomycotina</taxon>
        <taxon>Eurotiomycetes</taxon>
        <taxon>Eurotiomycetidae</taxon>
        <taxon>Onygenales</taxon>
        <taxon>Ascosphaeraceae</taxon>
        <taxon>Ascosphaera</taxon>
    </lineage>
</organism>
<keyword evidence="7" id="KW-1185">Reference proteome</keyword>
<protein>
    <submittedName>
        <fullName evidence="6">Uncharacterized protein</fullName>
    </submittedName>
</protein>
<proteinExistence type="predicted"/>
<dbReference type="EMBL" id="AZGZ01000001">
    <property type="protein sequence ID" value="KZZ98163.1"/>
    <property type="molecule type" value="Genomic_DNA"/>
</dbReference>
<evidence type="ECO:0000256" key="2">
    <source>
        <dbReference type="ARBA" id="ARBA00022692"/>
    </source>
</evidence>
<dbReference type="GO" id="GO:0016020">
    <property type="term" value="C:membrane"/>
    <property type="evidence" value="ECO:0007669"/>
    <property type="project" value="UniProtKB-SubCell"/>
</dbReference>
<evidence type="ECO:0000313" key="7">
    <source>
        <dbReference type="Proteomes" id="UP000242877"/>
    </source>
</evidence>
<dbReference type="PANTHER" id="PTHR15549">
    <property type="entry name" value="PAIRED IMMUNOGLOBULIN-LIKE TYPE 2 RECEPTOR"/>
    <property type="match status" value="1"/>
</dbReference>
<evidence type="ECO:0000256" key="1">
    <source>
        <dbReference type="ARBA" id="ARBA00004167"/>
    </source>
</evidence>
<dbReference type="Proteomes" id="UP000242877">
    <property type="component" value="Unassembled WGS sequence"/>
</dbReference>
<feature type="transmembrane region" description="Helical" evidence="5">
    <location>
        <begin position="20"/>
        <end position="45"/>
    </location>
</feature>
<comment type="caution">
    <text evidence="6">The sequence shown here is derived from an EMBL/GenBank/DDBJ whole genome shotgun (WGS) entry which is preliminary data.</text>
</comment>
<gene>
    <name evidence="6" type="ORF">AAP_00424</name>
</gene>
<name>A0A168DVP5_9EURO</name>
<evidence type="ECO:0000256" key="5">
    <source>
        <dbReference type="SAM" id="Phobius"/>
    </source>
</evidence>
<keyword evidence="2 5" id="KW-0812">Transmembrane</keyword>
<dbReference type="AlphaFoldDB" id="A0A168DVP5"/>
<keyword evidence="4 5" id="KW-0472">Membrane</keyword>
<dbReference type="GO" id="GO:0071944">
    <property type="term" value="C:cell periphery"/>
    <property type="evidence" value="ECO:0007669"/>
    <property type="project" value="UniProtKB-ARBA"/>
</dbReference>
<reference evidence="6 7" key="1">
    <citation type="journal article" date="2016" name="Genome Biol. Evol.">
        <title>Divergent and convergent evolution of fungal pathogenicity.</title>
        <authorList>
            <person name="Shang Y."/>
            <person name="Xiao G."/>
            <person name="Zheng P."/>
            <person name="Cen K."/>
            <person name="Zhan S."/>
            <person name="Wang C."/>
        </authorList>
    </citation>
    <scope>NUCLEOTIDE SEQUENCE [LARGE SCALE GENOMIC DNA]</scope>
    <source>
        <strain evidence="6 7">ARSEF 7405</strain>
    </source>
</reference>
<evidence type="ECO:0000313" key="6">
    <source>
        <dbReference type="EMBL" id="KZZ98163.1"/>
    </source>
</evidence>